<feature type="transmembrane region" description="Helical" evidence="7">
    <location>
        <begin position="298"/>
        <end position="319"/>
    </location>
</feature>
<keyword evidence="3 7" id="KW-0812">Transmembrane</keyword>
<dbReference type="InterPro" id="IPR038766">
    <property type="entry name" value="Membrane_comp_ABC_pdt"/>
</dbReference>
<name>G5IBZ3_9FIRM</name>
<feature type="transmembrane region" description="Helical" evidence="7">
    <location>
        <begin position="417"/>
        <end position="435"/>
    </location>
</feature>
<comment type="subcellular location">
    <subcellularLocation>
        <location evidence="1">Cell membrane</location>
        <topology evidence="1">Multi-pass membrane protein</topology>
    </subcellularLocation>
</comment>
<dbReference type="InterPro" id="IPR003838">
    <property type="entry name" value="ABC3_permease_C"/>
</dbReference>
<dbReference type="GO" id="GO:0005886">
    <property type="term" value="C:plasma membrane"/>
    <property type="evidence" value="ECO:0007669"/>
    <property type="project" value="UniProtKB-SubCell"/>
</dbReference>
<keyword evidence="4 7" id="KW-1133">Transmembrane helix</keyword>
<feature type="domain" description="ABC3 transporter permease C-terminal" evidence="8">
    <location>
        <begin position="254"/>
        <end position="373"/>
    </location>
</feature>
<evidence type="ECO:0000256" key="7">
    <source>
        <dbReference type="SAM" id="Phobius"/>
    </source>
</evidence>
<keyword evidence="5 7" id="KW-0472">Membrane</keyword>
<evidence type="ECO:0000256" key="4">
    <source>
        <dbReference type="ARBA" id="ARBA00022989"/>
    </source>
</evidence>
<dbReference type="HOGENOM" id="CLU_011038_0_0_9"/>
<dbReference type="PANTHER" id="PTHR30287">
    <property type="entry name" value="MEMBRANE COMPONENT OF PREDICTED ABC SUPERFAMILY METABOLITE UPTAKE TRANSPORTER"/>
    <property type="match status" value="1"/>
</dbReference>
<dbReference type="EMBL" id="ADLN01000009">
    <property type="protein sequence ID" value="EHI60911.1"/>
    <property type="molecule type" value="Genomic_DNA"/>
</dbReference>
<dbReference type="PANTHER" id="PTHR30287:SF2">
    <property type="entry name" value="BLL1001 PROTEIN"/>
    <property type="match status" value="1"/>
</dbReference>
<feature type="domain" description="ABC3 transporter permease C-terminal" evidence="8">
    <location>
        <begin position="646"/>
        <end position="754"/>
    </location>
</feature>
<dbReference type="PATRIC" id="fig|742737.3.peg.976"/>
<evidence type="ECO:0000256" key="3">
    <source>
        <dbReference type="ARBA" id="ARBA00022692"/>
    </source>
</evidence>
<dbReference type="RefSeq" id="WP_006778962.1">
    <property type="nucleotide sequence ID" value="NZ_CP040506.1"/>
</dbReference>
<evidence type="ECO:0000259" key="8">
    <source>
        <dbReference type="Pfam" id="PF02687"/>
    </source>
</evidence>
<feature type="transmembrane region" description="Helical" evidence="7">
    <location>
        <begin position="690"/>
        <end position="709"/>
    </location>
</feature>
<evidence type="ECO:0000256" key="5">
    <source>
        <dbReference type="ARBA" id="ARBA00023136"/>
    </source>
</evidence>
<dbReference type="Pfam" id="PF02687">
    <property type="entry name" value="FtsX"/>
    <property type="match status" value="2"/>
</dbReference>
<dbReference type="AlphaFoldDB" id="G5IBZ3"/>
<reference evidence="9 10" key="1">
    <citation type="submission" date="2011-08" db="EMBL/GenBank/DDBJ databases">
        <title>The Genome Sequence of Clostridium hathewayi WAL-18680.</title>
        <authorList>
            <consortium name="The Broad Institute Genome Sequencing Platform"/>
            <person name="Earl A."/>
            <person name="Ward D."/>
            <person name="Feldgarden M."/>
            <person name="Gevers D."/>
            <person name="Finegold S.M."/>
            <person name="Summanen P.H."/>
            <person name="Molitoris D.R."/>
            <person name="Song M."/>
            <person name="Daigneault M."/>
            <person name="Allen-Vercoe E."/>
            <person name="Young S.K."/>
            <person name="Zeng Q."/>
            <person name="Gargeya S."/>
            <person name="Fitzgerald M."/>
            <person name="Haas B."/>
            <person name="Abouelleil A."/>
            <person name="Alvarado L."/>
            <person name="Arachchi H.M."/>
            <person name="Berlin A."/>
            <person name="Brown A."/>
            <person name="Chapman S.B."/>
            <person name="Chen Z."/>
            <person name="Dunbar C."/>
            <person name="Freedman E."/>
            <person name="Gearin G."/>
            <person name="Gellesch M."/>
            <person name="Goldberg J."/>
            <person name="Griggs A."/>
            <person name="Gujja S."/>
            <person name="Heiman D."/>
            <person name="Howarth C."/>
            <person name="Larson L."/>
            <person name="Lui A."/>
            <person name="MacDonald P.J.P."/>
            <person name="Montmayeur A."/>
            <person name="Murphy C."/>
            <person name="Neiman D."/>
            <person name="Pearson M."/>
            <person name="Priest M."/>
            <person name="Roberts A."/>
            <person name="Saif S."/>
            <person name="Shea T."/>
            <person name="Shenoy N."/>
            <person name="Sisk P."/>
            <person name="Stolte C."/>
            <person name="Sykes S."/>
            <person name="Wortman J."/>
            <person name="Nusbaum C."/>
            <person name="Birren B."/>
        </authorList>
    </citation>
    <scope>NUCLEOTIDE SEQUENCE [LARGE SCALE GENOMIC DNA]</scope>
    <source>
        <strain evidence="9 10">WAL-18680</strain>
    </source>
</reference>
<evidence type="ECO:0000256" key="2">
    <source>
        <dbReference type="ARBA" id="ARBA00022475"/>
    </source>
</evidence>
<dbReference type="OrthoDB" id="9766372at2"/>
<proteinExistence type="predicted"/>
<feature type="transmembrane region" description="Helical" evidence="7">
    <location>
        <begin position="339"/>
        <end position="361"/>
    </location>
</feature>
<protein>
    <recommendedName>
        <fullName evidence="8">ABC3 transporter permease C-terminal domain-containing protein</fullName>
    </recommendedName>
</protein>
<feature type="transmembrane region" description="Helical" evidence="7">
    <location>
        <begin position="740"/>
        <end position="759"/>
    </location>
</feature>
<evidence type="ECO:0000313" key="9">
    <source>
        <dbReference type="EMBL" id="EHI60911.1"/>
    </source>
</evidence>
<gene>
    <name evidence="9" type="ORF">HMPREF9473_00976</name>
</gene>
<accession>G5IBZ3</accession>
<keyword evidence="6" id="KW-0175">Coiled coil</keyword>
<evidence type="ECO:0000256" key="1">
    <source>
        <dbReference type="ARBA" id="ARBA00004651"/>
    </source>
</evidence>
<organism evidence="9 10">
    <name type="scientific">Hungatella hathewayi WAL-18680</name>
    <dbReference type="NCBI Taxonomy" id="742737"/>
    <lineage>
        <taxon>Bacteria</taxon>
        <taxon>Bacillati</taxon>
        <taxon>Bacillota</taxon>
        <taxon>Clostridia</taxon>
        <taxon>Lachnospirales</taxon>
        <taxon>Lachnospiraceae</taxon>
        <taxon>Hungatella</taxon>
    </lineage>
</organism>
<feature type="coiled-coil region" evidence="6">
    <location>
        <begin position="458"/>
        <end position="485"/>
    </location>
</feature>
<evidence type="ECO:0000313" key="10">
    <source>
        <dbReference type="Proteomes" id="UP000005384"/>
    </source>
</evidence>
<sequence>MKLKFILSDISRNKVITAVTVLFIAAAAMLVSLAAGLAISLTGSIDRLMEDAKAPHFMQMHSGDFSTGGLETFAAQNDNVDDFQILKFLNLDGSNIILGEHTLTGSLQDNGLCTQSSQFDFLLDLDQRPAKPAKGELYVPICYLKDGTARAGDTAMVGGIPFTVAGFIRDSQMNSTLASSKRFLVNEDDYRQLASSGTVEYLIEFRLRDLSKLGAFETEYRNAGLPANGPSLTWPLFRMINAVSDGILIAVILLISLLVIIIALLCIRFTLQAKIEDDYREIGVMKAIGMRVTDIRNLYLAIYAAMAVTGGALGFLLSLPVREQMQAQIRLNFGDSGNPALSILVGIAAAVLIVLLVLLYVTAQLRRFRTISPVQAIRFGMEQGNGGSTGIFSLAKNRRLPLSPLLAIRDVLSRKKLYSTMLAVIILAGFIMIVPQNLYHTISDPEFVTYMGVGTCDLRLDLQQMEQLDEKAAAVEDRLEQDRDISLYARFTTKIFSAKLNDGSKETLKIELGDHTVYPLQYTEGHMPNTDRDIALSVLSAEDLEKMVGDTMTIITDHGEQTLTVCGIYPDITNGGKTAKASFDDTATPTAWTTICATLTDQGILDEKIASYQADFPYAKISGIDDYVAQTFGQTLHSVKSASQIAILAAAFITLLVTLLFTKMLISKDRYSIAVMRALGFTGSDIRSQYIWRAVTVLTAGILAGTILANTLGEQLAGLAISSFGAAAFHFQINPLSTYLLSPLILLAAALAAAVWGTGRAGDVSIRESIKE</sequence>
<evidence type="ECO:0000256" key="6">
    <source>
        <dbReference type="SAM" id="Coils"/>
    </source>
</evidence>
<dbReference type="Proteomes" id="UP000005384">
    <property type="component" value="Unassembled WGS sequence"/>
</dbReference>
<feature type="transmembrane region" description="Helical" evidence="7">
    <location>
        <begin position="247"/>
        <end position="271"/>
    </location>
</feature>
<comment type="caution">
    <text evidence="9">The sequence shown here is derived from an EMBL/GenBank/DDBJ whole genome shotgun (WGS) entry which is preliminary data.</text>
</comment>
<keyword evidence="2" id="KW-1003">Cell membrane</keyword>
<keyword evidence="10" id="KW-1185">Reference proteome</keyword>
<feature type="transmembrane region" description="Helical" evidence="7">
    <location>
        <begin position="645"/>
        <end position="666"/>
    </location>
</feature>